<gene>
    <name evidence="2" type="ORF">SAMN05660733_06809</name>
</gene>
<keyword evidence="3" id="KW-1185">Reference proteome</keyword>
<dbReference type="EMBL" id="FWYC01000017">
    <property type="protein sequence ID" value="SMD22408.1"/>
    <property type="molecule type" value="Genomic_DNA"/>
</dbReference>
<dbReference type="STRING" id="40571.SAMN05660733_06809"/>
<feature type="compositionally biased region" description="Basic residues" evidence="1">
    <location>
        <begin position="71"/>
        <end position="81"/>
    </location>
</feature>
<dbReference type="AlphaFoldDB" id="A0A1W2FLE0"/>
<evidence type="ECO:0000313" key="2">
    <source>
        <dbReference type="EMBL" id="SMD22408.1"/>
    </source>
</evidence>
<name>A0A1W2FLE0_9PSEU</name>
<protein>
    <submittedName>
        <fullName evidence="2">Uncharacterized protein</fullName>
    </submittedName>
</protein>
<dbReference type="Proteomes" id="UP000192840">
    <property type="component" value="Unassembled WGS sequence"/>
</dbReference>
<feature type="compositionally biased region" description="Basic and acidic residues" evidence="1">
    <location>
        <begin position="18"/>
        <end position="39"/>
    </location>
</feature>
<feature type="region of interest" description="Disordered" evidence="1">
    <location>
        <begin position="157"/>
        <end position="254"/>
    </location>
</feature>
<feature type="region of interest" description="Disordered" evidence="1">
    <location>
        <begin position="1"/>
        <end position="118"/>
    </location>
</feature>
<evidence type="ECO:0000313" key="3">
    <source>
        <dbReference type="Proteomes" id="UP000192840"/>
    </source>
</evidence>
<accession>A0A1W2FLE0</accession>
<evidence type="ECO:0000256" key="1">
    <source>
        <dbReference type="SAM" id="MobiDB-lite"/>
    </source>
</evidence>
<feature type="compositionally biased region" description="Low complexity" evidence="1">
    <location>
        <begin position="245"/>
        <end position="254"/>
    </location>
</feature>
<proteinExistence type="predicted"/>
<organism evidence="2 3">
    <name type="scientific">Lentzea albidocapillata</name>
    <dbReference type="NCBI Taxonomy" id="40571"/>
    <lineage>
        <taxon>Bacteria</taxon>
        <taxon>Bacillati</taxon>
        <taxon>Actinomycetota</taxon>
        <taxon>Actinomycetes</taxon>
        <taxon>Pseudonocardiales</taxon>
        <taxon>Pseudonocardiaceae</taxon>
        <taxon>Lentzea</taxon>
    </lineage>
</organism>
<reference evidence="3" key="1">
    <citation type="submission" date="2017-04" db="EMBL/GenBank/DDBJ databases">
        <authorList>
            <person name="Varghese N."/>
            <person name="Submissions S."/>
        </authorList>
    </citation>
    <scope>NUCLEOTIDE SEQUENCE [LARGE SCALE GENOMIC DNA]</scope>
    <source>
        <strain evidence="3">DSM 44073</strain>
    </source>
</reference>
<sequence>MSGAGSPPCTRPGATRSHRPEGRVRANGDLARTRPHDSPHGTAVATRPGHRTTKTWQTTLPSHRNGVARRPSARIGRRRSRATLPPNAMAEPRRPSARIGQRRSRAAPSANGNGGAEACEPLRAGQAVVTHALGDWGFTLSGRDAPLMGTAGRFSARPFPAVKHPARGSRSSPNRYRRAAAMTGTGPVLPARPPTQGDLSALVTTPLERDTPTQTDPHSPNPPAHARRPPARQTATPTPTPPNPSSVLPTLPVR</sequence>